<protein>
    <submittedName>
        <fullName evidence="1">Uncharacterized protein</fullName>
    </submittedName>
</protein>
<sequence length="157" mass="17352">MGPWCNPGVGDPVANRYKRRIYHTSEITRYGVIIDSPTVFSKITRYGGIIGSPSVFSEITRYGRYNRQSYCVFRDHQGEWKTIEEKPPPVHPTEIRTLISPSSAVGLNTTSALANYATEAGVEICSPPYSYKSLLHELAAASDEVSSVRPQSLETGP</sequence>
<reference evidence="1" key="1">
    <citation type="submission" date="2020-11" db="EMBL/GenBank/DDBJ databases">
        <authorList>
            <person name="Tran Van P."/>
        </authorList>
    </citation>
    <scope>NUCLEOTIDE SEQUENCE</scope>
</reference>
<dbReference type="AlphaFoldDB" id="A0A7R9EY47"/>
<proteinExistence type="predicted"/>
<gene>
    <name evidence="1" type="ORF">TBIB3V08_LOCUS5026</name>
</gene>
<dbReference type="EMBL" id="OD565781">
    <property type="protein sequence ID" value="CAD7442598.1"/>
    <property type="molecule type" value="Genomic_DNA"/>
</dbReference>
<evidence type="ECO:0000313" key="1">
    <source>
        <dbReference type="EMBL" id="CAD7442598.1"/>
    </source>
</evidence>
<organism evidence="1">
    <name type="scientific">Timema bartmani</name>
    <dbReference type="NCBI Taxonomy" id="61472"/>
    <lineage>
        <taxon>Eukaryota</taxon>
        <taxon>Metazoa</taxon>
        <taxon>Ecdysozoa</taxon>
        <taxon>Arthropoda</taxon>
        <taxon>Hexapoda</taxon>
        <taxon>Insecta</taxon>
        <taxon>Pterygota</taxon>
        <taxon>Neoptera</taxon>
        <taxon>Polyneoptera</taxon>
        <taxon>Phasmatodea</taxon>
        <taxon>Timematodea</taxon>
        <taxon>Timematoidea</taxon>
        <taxon>Timematidae</taxon>
        <taxon>Timema</taxon>
    </lineage>
</organism>
<name>A0A7R9EY47_9NEOP</name>
<accession>A0A7R9EY47</accession>